<comment type="caution">
    <text evidence="2">The sequence shown here is derived from an EMBL/GenBank/DDBJ whole genome shotgun (WGS) entry which is preliminary data.</text>
</comment>
<dbReference type="InterPro" id="IPR036676">
    <property type="entry name" value="PurM-like_C_sf"/>
</dbReference>
<evidence type="ECO:0000259" key="1">
    <source>
        <dbReference type="Pfam" id="PF00586"/>
    </source>
</evidence>
<feature type="non-terminal residue" evidence="2">
    <location>
        <position position="156"/>
    </location>
</feature>
<dbReference type="Gene3D" id="3.90.650.10">
    <property type="entry name" value="PurM-like C-terminal domain"/>
    <property type="match status" value="1"/>
</dbReference>
<protein>
    <submittedName>
        <fullName evidence="2">AIR synthase related protein</fullName>
    </submittedName>
</protein>
<dbReference type="Proteomes" id="UP001173174">
    <property type="component" value="Unassembled WGS sequence"/>
</dbReference>
<dbReference type="CDD" id="cd02204">
    <property type="entry name" value="PurL_repeat2"/>
    <property type="match status" value="1"/>
</dbReference>
<reference evidence="2" key="1">
    <citation type="journal article" date="2023" name="Pathogens">
        <title>Prevalence of Enterococcus spp. and the Whole-Genome Characteristics of Enterococcus faecium and Enterococcus faecalis Strains Isolated from Free-Living Birds in Poland.</title>
        <authorList>
            <person name="Kwit R."/>
            <person name="Zajac M."/>
            <person name="Smialowska-Weglinska A."/>
            <person name="Skarzynska M."/>
            <person name="Bomba A."/>
            <person name="Lalak A."/>
            <person name="Skrzypiec E."/>
            <person name="Wojdat D."/>
            <person name="Koza W."/>
            <person name="Mikos-Wojewoda E."/>
            <person name="Pasim P."/>
            <person name="Skora M."/>
            <person name="Polak M."/>
            <person name="Wiacek J."/>
            <person name="Wasyl D."/>
        </authorList>
    </citation>
    <scope>NUCLEOTIDE SEQUENCE</scope>
    <source>
        <strain evidence="2">691B_2</strain>
    </source>
</reference>
<dbReference type="GO" id="GO:0006189">
    <property type="term" value="P:'de novo' IMP biosynthetic process"/>
    <property type="evidence" value="ECO:0007669"/>
    <property type="project" value="InterPro"/>
</dbReference>
<dbReference type="InterPro" id="IPR036921">
    <property type="entry name" value="PurM-like_N_sf"/>
</dbReference>
<feature type="non-terminal residue" evidence="2">
    <location>
        <position position="1"/>
    </location>
</feature>
<feature type="domain" description="PurM-like N-terminal" evidence="1">
    <location>
        <begin position="2"/>
        <end position="72"/>
    </location>
</feature>
<gene>
    <name evidence="2" type="ORF">P0E79_16895</name>
</gene>
<dbReference type="PANTHER" id="PTHR43555">
    <property type="entry name" value="PHOSPHORIBOSYLFORMYLGLYCINAMIDINE SYNTHASE SUBUNIT PURL"/>
    <property type="match status" value="1"/>
</dbReference>
<dbReference type="SUPFAM" id="SSF55326">
    <property type="entry name" value="PurM N-terminal domain-like"/>
    <property type="match status" value="1"/>
</dbReference>
<dbReference type="Pfam" id="PF00586">
    <property type="entry name" value="AIRS"/>
    <property type="match status" value="1"/>
</dbReference>
<dbReference type="PANTHER" id="PTHR43555:SF1">
    <property type="entry name" value="PHOSPHORIBOSYLFORMYLGLYCINAMIDINE SYNTHASE SUBUNIT PURL"/>
    <property type="match status" value="1"/>
</dbReference>
<sequence length="156" mass="16627">SGAQPLAITDCLNYGSPDKPESFWELWTSADGIAAACRQLGTPVISGNVSLYNETDGQAIYPTPMIGMVGVIEDVSQITTQAFKQVDDLIYLIGETHADFNGSEIQKMQLGRIEGPLRSFDLKEEKANQELVLKAIQAGLVASAHDCAEGGVAVAL</sequence>
<accession>A0AAW7KKL5</accession>
<dbReference type="EMBL" id="JAREWH010000234">
    <property type="protein sequence ID" value="MDN3194141.1"/>
    <property type="molecule type" value="Genomic_DNA"/>
</dbReference>
<dbReference type="RefSeq" id="WP_289870566.1">
    <property type="nucleotide sequence ID" value="NZ_JAREWH010000234.1"/>
</dbReference>
<organism evidence="2 3">
    <name type="scientific">Enterococcus faecalis</name>
    <name type="common">Streptococcus faecalis</name>
    <dbReference type="NCBI Taxonomy" id="1351"/>
    <lineage>
        <taxon>Bacteria</taxon>
        <taxon>Bacillati</taxon>
        <taxon>Bacillota</taxon>
        <taxon>Bacilli</taxon>
        <taxon>Lactobacillales</taxon>
        <taxon>Enterococcaceae</taxon>
        <taxon>Enterococcus</taxon>
    </lineage>
</organism>
<reference evidence="2" key="2">
    <citation type="submission" date="2023-03" db="EMBL/GenBank/DDBJ databases">
        <authorList>
            <person name="Zajac M."/>
            <person name="Kwit R."/>
            <person name="Wasyl D."/>
        </authorList>
    </citation>
    <scope>NUCLEOTIDE SEQUENCE</scope>
    <source>
        <strain evidence="2">691B_2</strain>
    </source>
</reference>
<proteinExistence type="predicted"/>
<evidence type="ECO:0000313" key="2">
    <source>
        <dbReference type="EMBL" id="MDN3194141.1"/>
    </source>
</evidence>
<dbReference type="InterPro" id="IPR016188">
    <property type="entry name" value="PurM-like_N"/>
</dbReference>
<dbReference type="GO" id="GO:0004642">
    <property type="term" value="F:phosphoribosylformylglycinamidine synthase activity"/>
    <property type="evidence" value="ECO:0007669"/>
    <property type="project" value="InterPro"/>
</dbReference>
<dbReference type="Gene3D" id="3.30.1330.10">
    <property type="entry name" value="PurM-like, N-terminal domain"/>
    <property type="match status" value="1"/>
</dbReference>
<name>A0AAW7KKL5_ENTFL</name>
<dbReference type="AlphaFoldDB" id="A0AAW7KKL5"/>
<dbReference type="SUPFAM" id="SSF56042">
    <property type="entry name" value="PurM C-terminal domain-like"/>
    <property type="match status" value="1"/>
</dbReference>
<dbReference type="InterPro" id="IPR010074">
    <property type="entry name" value="PRibForGlyAmidine_synth_PurL"/>
</dbReference>
<evidence type="ECO:0000313" key="3">
    <source>
        <dbReference type="Proteomes" id="UP001173174"/>
    </source>
</evidence>